<accession>A0A939C2Z2</accession>
<dbReference type="RefSeq" id="WP_205257186.1">
    <property type="nucleotide sequence ID" value="NZ_BAAAPV010000001.1"/>
</dbReference>
<evidence type="ECO:0000256" key="1">
    <source>
        <dbReference type="SAM" id="MobiDB-lite"/>
    </source>
</evidence>
<name>A0A939C2Z2_9ACTN</name>
<reference evidence="3" key="1">
    <citation type="submission" date="2021-01" db="EMBL/GenBank/DDBJ databases">
        <title>KCTC 19127 draft genome.</title>
        <authorList>
            <person name="An D."/>
        </authorList>
    </citation>
    <scope>NUCLEOTIDE SEQUENCE</scope>
    <source>
        <strain evidence="3">KCTC 19127</strain>
    </source>
</reference>
<feature type="signal peptide" evidence="2">
    <location>
        <begin position="1"/>
        <end position="25"/>
    </location>
</feature>
<proteinExistence type="predicted"/>
<dbReference type="Proteomes" id="UP000663801">
    <property type="component" value="Unassembled WGS sequence"/>
</dbReference>
<protein>
    <recommendedName>
        <fullName evidence="5">CBM6 domain-containing protein</fullName>
    </recommendedName>
</protein>
<evidence type="ECO:0000313" key="3">
    <source>
        <dbReference type="EMBL" id="MBM9477090.1"/>
    </source>
</evidence>
<keyword evidence="4" id="KW-1185">Reference proteome</keyword>
<evidence type="ECO:0000256" key="2">
    <source>
        <dbReference type="SAM" id="SignalP"/>
    </source>
</evidence>
<feature type="chain" id="PRO_5037006411" description="CBM6 domain-containing protein" evidence="2">
    <location>
        <begin position="26"/>
        <end position="899"/>
    </location>
</feature>
<evidence type="ECO:0000313" key="4">
    <source>
        <dbReference type="Proteomes" id="UP000663801"/>
    </source>
</evidence>
<dbReference type="EMBL" id="JAERWL010000009">
    <property type="protein sequence ID" value="MBM9477090.1"/>
    <property type="molecule type" value="Genomic_DNA"/>
</dbReference>
<keyword evidence="2" id="KW-0732">Signal</keyword>
<dbReference type="AlphaFoldDB" id="A0A939C2Z2"/>
<gene>
    <name evidence="3" type="ORF">JL107_11585</name>
</gene>
<organism evidence="3 4">
    <name type="scientific">Nakamurella flavida</name>
    <dbReference type="NCBI Taxonomy" id="363630"/>
    <lineage>
        <taxon>Bacteria</taxon>
        <taxon>Bacillati</taxon>
        <taxon>Actinomycetota</taxon>
        <taxon>Actinomycetes</taxon>
        <taxon>Nakamurellales</taxon>
        <taxon>Nakamurellaceae</taxon>
        <taxon>Nakamurella</taxon>
    </lineage>
</organism>
<evidence type="ECO:0008006" key="5">
    <source>
        <dbReference type="Google" id="ProtNLM"/>
    </source>
</evidence>
<feature type="region of interest" description="Disordered" evidence="1">
    <location>
        <begin position="218"/>
        <end position="249"/>
    </location>
</feature>
<sequence>MPVRPAVGLLVALTVLASTATPVSATPPPAATVAAVAAAPGSAGHDYATDVLGDPMDYSNSDDMLLDPGPAGSMSNLRMQDGVVRGRVGEAGYLSPLWPGYGGSVLLGRDGAAPQNQLNADRYRTVSFSAYADRDVSAGLFWFACPGGGVSNTCGGGLPFALRAGWHTYQLSPGASVFSGWPVAWRGSLTGLRLAASPGAGGAEIALDWFRVVEPGSGAEQNWTNPDGGSADILWDADPSSDNNTGDRPGWGVLTTSSARSGTVDLSVLPAGSYRIGVRTSRSTQWTVVYLDAPLPAVLTPNAVGDRDFATDVLGNPWDMNGPDDVAAIGNATAVSYAGGRLSATNTRGPGDPYVLFPTGRGLDSRVYRNLTVTSGYDGGFDLSGNPGGGSMARVVWARPGSANPGSTDDILTYSGTRTVSVDLGAADNVLLEPDTPNNYSFASAAPASAFRWDPNEDPGTRRWWVDDVQLRSDFATTGTFPITWQDNAFRPGGTARIVADTDRSGCNGVTVTGGSPVAQGVNTTSWNTAGVPAGRYWLCLTITRGATSTSAYAGGVLVVGSGGAGAAPPARNPVGSLDIASLAGTTYTVAGWTLDQDDPARSLSVDVYDTRPDGSRVGVRLTADGDRSDIAAAYPGAGGRHAYANAFRLPGAGRHQVCVFGINVGSGDNTLLGCRDVDVPGPDGSVDGAASDRVGLLSVAGWAADPDAPAAAEDVHVYVSGPAGTRGTALRTGQPRDDVARVVPFAGPRSGWQGSVPAMGEGVNQVCAFAINVNAPRNNPPLGCRSVTVRNDFGSLDVVAVNGSTATAGGWAINPNRPGEPAEIHVYDQGPSGTRGYPGFVAGGNRADLAGFGFGTAHGYLATIPLTGRGKHTVCAYAITTGGGVGNTQLGCRDVTVN</sequence>
<comment type="caution">
    <text evidence="3">The sequence shown here is derived from an EMBL/GenBank/DDBJ whole genome shotgun (WGS) entry which is preliminary data.</text>
</comment>